<evidence type="ECO:0000256" key="1">
    <source>
        <dbReference type="ARBA" id="ARBA00022703"/>
    </source>
</evidence>
<evidence type="ECO:0000256" key="3">
    <source>
        <dbReference type="ARBA" id="ARBA00023036"/>
    </source>
</evidence>
<keyword evidence="8" id="KW-1185">Reference proteome</keyword>
<dbReference type="EMBL" id="JBBJBU010000011">
    <property type="protein sequence ID" value="KAK7203581.1"/>
    <property type="molecule type" value="Genomic_DNA"/>
</dbReference>
<feature type="compositionally biased region" description="Low complexity" evidence="5">
    <location>
        <begin position="874"/>
        <end position="896"/>
    </location>
</feature>
<dbReference type="InterPro" id="IPR016024">
    <property type="entry name" value="ARM-type_fold"/>
</dbReference>
<dbReference type="Pfam" id="PF04727">
    <property type="entry name" value="ELMO_CED12"/>
    <property type="match status" value="1"/>
</dbReference>
<dbReference type="Pfam" id="PF16457">
    <property type="entry name" value="PH_12"/>
    <property type="match status" value="1"/>
</dbReference>
<feature type="domain" description="ELMO" evidence="6">
    <location>
        <begin position="314"/>
        <end position="500"/>
    </location>
</feature>
<dbReference type="Gene3D" id="1.25.10.10">
    <property type="entry name" value="Leucine-rich Repeat Variant"/>
    <property type="match status" value="1"/>
</dbReference>
<feature type="compositionally biased region" description="Low complexity" evidence="5">
    <location>
        <begin position="857"/>
        <end position="867"/>
    </location>
</feature>
<dbReference type="Proteomes" id="UP001498771">
    <property type="component" value="Unassembled WGS sequence"/>
</dbReference>
<dbReference type="GeneID" id="90039789"/>
<keyword evidence="1" id="KW-0053">Apoptosis</keyword>
<reference evidence="7 8" key="1">
    <citation type="submission" date="2024-03" db="EMBL/GenBank/DDBJ databases">
        <title>Genome-scale model development and genomic sequencing of the oleaginous clade Lipomyces.</title>
        <authorList>
            <consortium name="Lawrence Berkeley National Laboratory"/>
            <person name="Czajka J.J."/>
            <person name="Han Y."/>
            <person name="Kim J."/>
            <person name="Mondo S.J."/>
            <person name="Hofstad B.A."/>
            <person name="Robles A."/>
            <person name="Haridas S."/>
            <person name="Riley R."/>
            <person name="LaButti K."/>
            <person name="Pangilinan J."/>
            <person name="Andreopoulos W."/>
            <person name="Lipzen A."/>
            <person name="Yan J."/>
            <person name="Wang M."/>
            <person name="Ng V."/>
            <person name="Grigoriev I.V."/>
            <person name="Spatafora J.W."/>
            <person name="Magnuson J.K."/>
            <person name="Baker S.E."/>
            <person name="Pomraning K.R."/>
        </authorList>
    </citation>
    <scope>NUCLEOTIDE SEQUENCE [LARGE SCALE GENOMIC DNA]</scope>
    <source>
        <strain evidence="7 8">Phaff 52-87</strain>
    </source>
</reference>
<protein>
    <submittedName>
        <fullName evidence="7">ELMO/CED-12 family-domain-containing protein</fullName>
    </submittedName>
</protein>
<dbReference type="InterPro" id="IPR050868">
    <property type="entry name" value="ELMO_domain-containing"/>
</dbReference>
<feature type="region of interest" description="Disordered" evidence="5">
    <location>
        <begin position="725"/>
        <end position="768"/>
    </location>
</feature>
<sequence>MTSSELLGLDDQQSASTFPTSRSLLLPQPLHSNDSDNASLLSSASAAPSIIDPDSPQIEEIVRELVGCLRGSSESAQRIAIFKLYSNIDNPRIASLYVQSGGLDAIHSILLSDNPPNTVAYALSLMSKLVDQGLAWTVPDEAIIDKLIDIFATETQFNLLRASLTALVSMIACYSKDPKYALFHGSAGNMRLLKYIEKYPGFLHSLVGKLSFAENQVVLSAMTLINLAVRDILGQVADDKDLSEDEHKAMETWPRLMRMLQTTGVVHRVFELMLEPAGSRGPDLSQQLMQFQLLMMQVMHRWQKRVIDIEHRHHHREALETLFGIAKKQIAAVQDVETLSDQYIWRKMGVRYVDDPVKDFEQAGWLGVIDLMSTIETDPMLFARILHSQWALPNEERQCPIVQASVMVSQILCDLFGITDYDHNARTQQMAAGGAQANDRLEPLLLRWSSLHSGGLLAFVRIWGDSKSRMPVKLGIAESERVHDFKIVAELVRVMFRFVRRQLDKNPKLDVKSYMSSIPYRALRRIQMEYIESDQTGRFLFDSSELLLLKRQVAVEVFDYVAKQRVDCLTEGSWFAVPEVSESASTITKSMFNGAAAASKSFLNMNTKRGGAETSDGVSVFSKSSNGSSNAGSSSNTITAAESSGKPRRYSYRFIKLSSSRNQLRWGDFDRKPAAGVRQEPGLDELPNELDLSSVSRIVVSDNVKVTSFSLNDLMELPPLQVIEPGTTSRKHSASSNSSSGSNKQDSKPASGSQSTSPPQNRTVSGTTSVQSNLLAALSGGKDKYSFKISLYASDRSAGSKESLLLQITSPSLDIAAEWYDGLNILLRRNGFAKILQPSVQSITWQSASAVGMSPASSTSSSRYSTYQFDGRESTSSSATTASSTPRPATATAARASGGGRSKYYTISGEQITKAAPEAILLAHILSTPISATEETGKCIKTIAQMLVHYRGLSFSSLLTKYSDVDARRKF</sequence>
<comment type="caution">
    <text evidence="7">The sequence shown here is derived from an EMBL/GenBank/DDBJ whole genome shotgun (WGS) entry which is preliminary data.</text>
</comment>
<feature type="compositionally biased region" description="Low complexity" evidence="5">
    <location>
        <begin position="734"/>
        <end position="744"/>
    </location>
</feature>
<evidence type="ECO:0000313" key="7">
    <source>
        <dbReference type="EMBL" id="KAK7203581.1"/>
    </source>
</evidence>
<accession>A0ABR1F175</accession>
<keyword evidence="2" id="KW-0581">Phagocytosis</keyword>
<comment type="function">
    <text evidence="4">Involved in cytoskeletal rearrangements required for phagocytosis of apoptotic cells and cell motility. Acts in association with DOCK1 and CRK. Was initially proposed to be required in complex with DOCK1 to activate Rac Rho small GTPases. May enhance the guanine nucleotide exchange factor (GEF) activity of DOCK1.</text>
</comment>
<dbReference type="PANTHER" id="PTHR12771">
    <property type="entry name" value="ENGULFMENT AND CELL MOTILITY"/>
    <property type="match status" value="1"/>
</dbReference>
<dbReference type="Gene3D" id="2.30.29.30">
    <property type="entry name" value="Pleckstrin-homology domain (PH domain)/Phosphotyrosine-binding domain (PTB)"/>
    <property type="match status" value="1"/>
</dbReference>
<dbReference type="InterPro" id="IPR011993">
    <property type="entry name" value="PH-like_dom_sf"/>
</dbReference>
<feature type="region of interest" description="Disordered" evidence="5">
    <location>
        <begin position="852"/>
        <end position="896"/>
    </location>
</feature>
<feature type="region of interest" description="Disordered" evidence="5">
    <location>
        <begin position="612"/>
        <end position="642"/>
    </location>
</feature>
<evidence type="ECO:0000256" key="5">
    <source>
        <dbReference type="SAM" id="MobiDB-lite"/>
    </source>
</evidence>
<dbReference type="InterPro" id="IPR011989">
    <property type="entry name" value="ARM-like"/>
</dbReference>
<evidence type="ECO:0000256" key="4">
    <source>
        <dbReference type="ARBA" id="ARBA00024863"/>
    </source>
</evidence>
<name>A0ABR1F175_9ASCO</name>
<evidence type="ECO:0000313" key="8">
    <source>
        <dbReference type="Proteomes" id="UP001498771"/>
    </source>
</evidence>
<dbReference type="SUPFAM" id="SSF48371">
    <property type="entry name" value="ARM repeat"/>
    <property type="match status" value="1"/>
</dbReference>
<organism evidence="7 8">
    <name type="scientific">Myxozyma melibiosi</name>
    <dbReference type="NCBI Taxonomy" id="54550"/>
    <lineage>
        <taxon>Eukaryota</taxon>
        <taxon>Fungi</taxon>
        <taxon>Dikarya</taxon>
        <taxon>Ascomycota</taxon>
        <taxon>Saccharomycotina</taxon>
        <taxon>Lipomycetes</taxon>
        <taxon>Lipomycetales</taxon>
        <taxon>Lipomycetaceae</taxon>
        <taxon>Myxozyma</taxon>
    </lineage>
</organism>
<dbReference type="PANTHER" id="PTHR12771:SF56">
    <property type="entry name" value="CED-12"/>
    <property type="match status" value="1"/>
</dbReference>
<evidence type="ECO:0000259" key="6">
    <source>
        <dbReference type="PROSITE" id="PS51335"/>
    </source>
</evidence>
<dbReference type="RefSeq" id="XP_064766614.1">
    <property type="nucleotide sequence ID" value="XM_064914277.1"/>
</dbReference>
<feature type="compositionally biased region" description="Low complexity" evidence="5">
    <location>
        <begin position="617"/>
        <end position="636"/>
    </location>
</feature>
<evidence type="ECO:0000256" key="2">
    <source>
        <dbReference type="ARBA" id="ARBA00022907"/>
    </source>
</evidence>
<feature type="compositionally biased region" description="Polar residues" evidence="5">
    <location>
        <begin position="750"/>
        <end position="768"/>
    </location>
</feature>
<keyword evidence="3" id="KW-0729">SH3-binding</keyword>
<dbReference type="PROSITE" id="PS51335">
    <property type="entry name" value="ELMO"/>
    <property type="match status" value="1"/>
</dbReference>
<proteinExistence type="predicted"/>
<dbReference type="InterPro" id="IPR001849">
    <property type="entry name" value="PH_domain"/>
</dbReference>
<dbReference type="InterPro" id="IPR006816">
    <property type="entry name" value="ELMO_dom"/>
</dbReference>
<gene>
    <name evidence="7" type="ORF">BZA70DRAFT_291165</name>
</gene>